<dbReference type="Pfam" id="PF00589">
    <property type="entry name" value="Phage_integrase"/>
    <property type="match status" value="1"/>
</dbReference>
<feature type="domain" description="Core-binding (CB)" evidence="7">
    <location>
        <begin position="16"/>
        <end position="96"/>
    </location>
</feature>
<dbReference type="InterPro" id="IPR044068">
    <property type="entry name" value="CB"/>
</dbReference>
<accession>A0ABN4YS71</accession>
<dbReference type="InterPro" id="IPR002104">
    <property type="entry name" value="Integrase_catalytic"/>
</dbReference>
<keyword evidence="2" id="KW-0229">DNA integration</keyword>
<dbReference type="Gene3D" id="1.10.150.130">
    <property type="match status" value="1"/>
</dbReference>
<evidence type="ECO:0000313" key="8">
    <source>
        <dbReference type="EMBL" id="ARF14898.1"/>
    </source>
</evidence>
<organism evidence="8 9">
    <name type="scientific">Sporosarcina ureae</name>
    <dbReference type="NCBI Taxonomy" id="1571"/>
    <lineage>
        <taxon>Bacteria</taxon>
        <taxon>Bacillati</taxon>
        <taxon>Bacillota</taxon>
        <taxon>Bacilli</taxon>
        <taxon>Bacillales</taxon>
        <taxon>Caryophanaceae</taxon>
        <taxon>Sporosarcina</taxon>
    </lineage>
</organism>
<dbReference type="PANTHER" id="PTHR30349:SF41">
    <property type="entry name" value="INTEGRASE_RECOMBINASE PROTEIN MJ0367-RELATED"/>
    <property type="match status" value="1"/>
</dbReference>
<dbReference type="InterPro" id="IPR050090">
    <property type="entry name" value="Tyrosine_recombinase_XerCD"/>
</dbReference>
<dbReference type="RefSeq" id="WP_037562351.1">
    <property type="nucleotide sequence ID" value="NZ_CP015108.1"/>
</dbReference>
<name>A0ABN4YS71_SPOUR</name>
<evidence type="ECO:0000256" key="4">
    <source>
        <dbReference type="ARBA" id="ARBA00023172"/>
    </source>
</evidence>
<gene>
    <name evidence="8" type="ORF">SporoS204_12485</name>
</gene>
<evidence type="ECO:0000256" key="2">
    <source>
        <dbReference type="ARBA" id="ARBA00022908"/>
    </source>
</evidence>
<dbReference type="PANTHER" id="PTHR30349">
    <property type="entry name" value="PHAGE INTEGRASE-RELATED"/>
    <property type="match status" value="1"/>
</dbReference>
<sequence length="296" mass="34560">MEARKYWISEQSEIEKSTLAILNEYLLSMKIENKAEATSTKYRKMLERFLCECKVPVEEMTADIVHRWLLNYSVDKSPRTVELMLSILSSFFTFCLDEEYMEVVVIKSRWRPVIPESLPRFLNEQQYAQVKLAMEELSLRDRALVLFLFSSGCRRSEASYLKLEDLDRKKRTAKVVGKGRKIRYIHFSEQCAFALDNYLQSRKESDCEYVFLNKFGERLSDQRIYKITTKLGKKVGLLQPLNPHSCRHTFATLMLARGADLEFIADELGHANLNTTRVYARIPGEDIMLAYQNKMG</sequence>
<keyword evidence="3 5" id="KW-0238">DNA-binding</keyword>
<dbReference type="EMBL" id="CP015108">
    <property type="protein sequence ID" value="ARF14898.1"/>
    <property type="molecule type" value="Genomic_DNA"/>
</dbReference>
<evidence type="ECO:0000259" key="6">
    <source>
        <dbReference type="PROSITE" id="PS51898"/>
    </source>
</evidence>
<keyword evidence="4" id="KW-0233">DNA recombination</keyword>
<dbReference type="InterPro" id="IPR010998">
    <property type="entry name" value="Integrase_recombinase_N"/>
</dbReference>
<dbReference type="SUPFAM" id="SSF56349">
    <property type="entry name" value="DNA breaking-rejoining enzymes"/>
    <property type="match status" value="1"/>
</dbReference>
<dbReference type="PROSITE" id="PS51900">
    <property type="entry name" value="CB"/>
    <property type="match status" value="1"/>
</dbReference>
<dbReference type="PROSITE" id="PS51898">
    <property type="entry name" value="TYR_RECOMBINASE"/>
    <property type="match status" value="1"/>
</dbReference>
<evidence type="ECO:0000256" key="1">
    <source>
        <dbReference type="ARBA" id="ARBA00008857"/>
    </source>
</evidence>
<comment type="similarity">
    <text evidence="1">Belongs to the 'phage' integrase family.</text>
</comment>
<dbReference type="Gene3D" id="1.10.443.10">
    <property type="entry name" value="Intergrase catalytic core"/>
    <property type="match status" value="1"/>
</dbReference>
<dbReference type="Proteomes" id="UP000192486">
    <property type="component" value="Chromosome"/>
</dbReference>
<proteinExistence type="inferred from homology"/>
<evidence type="ECO:0000313" key="9">
    <source>
        <dbReference type="Proteomes" id="UP000192486"/>
    </source>
</evidence>
<evidence type="ECO:0000256" key="3">
    <source>
        <dbReference type="ARBA" id="ARBA00023125"/>
    </source>
</evidence>
<evidence type="ECO:0000256" key="5">
    <source>
        <dbReference type="PROSITE-ProRule" id="PRU01248"/>
    </source>
</evidence>
<keyword evidence="9" id="KW-1185">Reference proteome</keyword>
<dbReference type="InterPro" id="IPR013762">
    <property type="entry name" value="Integrase-like_cat_sf"/>
</dbReference>
<dbReference type="Pfam" id="PF13495">
    <property type="entry name" value="Phage_int_SAM_4"/>
    <property type="match status" value="1"/>
</dbReference>
<reference evidence="8 9" key="1">
    <citation type="submission" date="2016-04" db="EMBL/GenBank/DDBJ databases">
        <title>Comparative Genomics and Epigenetics of Sporosarcina ureae.</title>
        <authorList>
            <person name="Oliver A.S."/>
            <person name="Cooper K.K."/>
        </authorList>
    </citation>
    <scope>NUCLEOTIDE SEQUENCE [LARGE SCALE GENOMIC DNA]</scope>
    <source>
        <strain evidence="8 9">S204</strain>
    </source>
</reference>
<dbReference type="InterPro" id="IPR011010">
    <property type="entry name" value="DNA_brk_join_enz"/>
</dbReference>
<protein>
    <submittedName>
        <fullName evidence="8">Integrase</fullName>
    </submittedName>
</protein>
<feature type="domain" description="Tyr recombinase" evidence="6">
    <location>
        <begin position="117"/>
        <end position="292"/>
    </location>
</feature>
<evidence type="ECO:0000259" key="7">
    <source>
        <dbReference type="PROSITE" id="PS51900"/>
    </source>
</evidence>
<dbReference type="InterPro" id="IPR004107">
    <property type="entry name" value="Integrase_SAM-like_N"/>
</dbReference>